<accession>A0A329MGB3</accession>
<organism evidence="3 4">
    <name type="scientific">Paenibacillus contaminans</name>
    <dbReference type="NCBI Taxonomy" id="450362"/>
    <lineage>
        <taxon>Bacteria</taxon>
        <taxon>Bacillati</taxon>
        <taxon>Bacillota</taxon>
        <taxon>Bacilli</taxon>
        <taxon>Bacillales</taxon>
        <taxon>Paenibacillaceae</taxon>
        <taxon>Paenibacillus</taxon>
    </lineage>
</organism>
<dbReference type="RefSeq" id="WP_113033306.1">
    <property type="nucleotide sequence ID" value="NZ_QMFB01000015.1"/>
</dbReference>
<dbReference type="SUPFAM" id="SSF52266">
    <property type="entry name" value="SGNH hydrolase"/>
    <property type="match status" value="1"/>
</dbReference>
<feature type="region of interest" description="Disordered" evidence="1">
    <location>
        <begin position="153"/>
        <end position="178"/>
    </location>
</feature>
<proteinExistence type="predicted"/>
<dbReference type="InterPro" id="IPR013830">
    <property type="entry name" value="SGNH_hydro"/>
</dbReference>
<reference evidence="3 4" key="1">
    <citation type="journal article" date="2009" name="Int. J. Syst. Evol. Microbiol.">
        <title>Paenibacillus contaminans sp. nov., isolated from a contaminated laboratory plate.</title>
        <authorList>
            <person name="Chou J.H."/>
            <person name="Lee J.H."/>
            <person name="Lin M.C."/>
            <person name="Chang P.S."/>
            <person name="Arun A.B."/>
            <person name="Young C.C."/>
            <person name="Chen W.M."/>
        </authorList>
    </citation>
    <scope>NUCLEOTIDE SEQUENCE [LARGE SCALE GENOMIC DNA]</scope>
    <source>
        <strain evidence="3 4">CKOBP-6</strain>
    </source>
</reference>
<gene>
    <name evidence="3" type="ORF">DQG23_23365</name>
</gene>
<evidence type="ECO:0000259" key="2">
    <source>
        <dbReference type="Pfam" id="PF13472"/>
    </source>
</evidence>
<dbReference type="Pfam" id="PF13472">
    <property type="entry name" value="Lipase_GDSL_2"/>
    <property type="match status" value="1"/>
</dbReference>
<feature type="domain" description="SGNH hydrolase-type esterase" evidence="2">
    <location>
        <begin position="64"/>
        <end position="285"/>
    </location>
</feature>
<dbReference type="GO" id="GO:0004622">
    <property type="term" value="F:phosphatidylcholine lysophospholipase activity"/>
    <property type="evidence" value="ECO:0007669"/>
    <property type="project" value="TreeGrafter"/>
</dbReference>
<dbReference type="AlphaFoldDB" id="A0A329MGB3"/>
<keyword evidence="4" id="KW-1185">Reference proteome</keyword>
<evidence type="ECO:0000313" key="4">
    <source>
        <dbReference type="Proteomes" id="UP000250369"/>
    </source>
</evidence>
<evidence type="ECO:0000256" key="1">
    <source>
        <dbReference type="SAM" id="MobiDB-lite"/>
    </source>
</evidence>
<dbReference type="EMBL" id="QMFB01000015">
    <property type="protein sequence ID" value="RAV18688.1"/>
    <property type="molecule type" value="Genomic_DNA"/>
</dbReference>
<comment type="caution">
    <text evidence="3">The sequence shown here is derived from an EMBL/GenBank/DDBJ whole genome shotgun (WGS) entry which is preliminary data.</text>
</comment>
<protein>
    <submittedName>
        <fullName evidence="3">Lipase</fullName>
    </submittedName>
</protein>
<name>A0A329MGB3_9BACL</name>
<evidence type="ECO:0000313" key="3">
    <source>
        <dbReference type="EMBL" id="RAV18688.1"/>
    </source>
</evidence>
<dbReference type="InterPro" id="IPR036514">
    <property type="entry name" value="SGNH_hydro_sf"/>
</dbReference>
<dbReference type="PANTHER" id="PTHR30383:SF27">
    <property type="entry name" value="SPORE GERMINATION LIPASE LIPC"/>
    <property type="match status" value="1"/>
</dbReference>
<sequence length="295" mass="31911">MKSTRRLWKVAGIAGLLATLLFVFGFGYAVKDILYPSADGGFNGIQTPEQQDNLLSQDKINILALGDSLTKGTGDQSGEGYVGKVKKGLEAMYEKPVFVWNYAVNGQIAEQLLTQLQAADSQLPGFVKQANVILLTIGGNDLNRAANIIASSSSPVPNASAAPSPSATPKATSGPASPETIQIDFDSLRKQLPAAADKLAVILAKLAELNPKARIVYVGLYHPYLDYDPDRNGSPVILEWNAKAFVSANKFANVSVVPTYDLFEREQTRYLAADHFHPNSLGYKRMADRVLQVLE</sequence>
<dbReference type="OrthoDB" id="252349at2"/>
<dbReference type="Proteomes" id="UP000250369">
    <property type="component" value="Unassembled WGS sequence"/>
</dbReference>
<dbReference type="Gene3D" id="3.40.50.1110">
    <property type="entry name" value="SGNH hydrolase"/>
    <property type="match status" value="1"/>
</dbReference>
<dbReference type="InterPro" id="IPR051532">
    <property type="entry name" value="Ester_Hydrolysis_Enzymes"/>
</dbReference>
<dbReference type="PANTHER" id="PTHR30383">
    <property type="entry name" value="THIOESTERASE 1/PROTEASE 1/LYSOPHOSPHOLIPASE L1"/>
    <property type="match status" value="1"/>
</dbReference>